<dbReference type="EMBL" id="CP003190">
    <property type="protein sequence ID" value="AGL86924.1"/>
    <property type="molecule type" value="Genomic_DNA"/>
</dbReference>
<dbReference type="SUPFAM" id="SSF53850">
    <property type="entry name" value="Periplasmic binding protein-like II"/>
    <property type="match status" value="1"/>
</dbReference>
<dbReference type="PANTHER" id="PTHR30537:SF71">
    <property type="entry name" value="TRANSCRIPTIONAL REGULATORY PROTEIN"/>
    <property type="match status" value="1"/>
</dbReference>
<dbReference type="GO" id="GO:0006351">
    <property type="term" value="P:DNA-templated transcription"/>
    <property type="evidence" value="ECO:0007669"/>
    <property type="project" value="TreeGrafter"/>
</dbReference>
<protein>
    <submittedName>
        <fullName evidence="6">HTH-type transcriptional regulator YafC</fullName>
    </submittedName>
</protein>
<gene>
    <name evidence="6" type="primary">yafC3</name>
    <name evidence="6" type="ORF">PFLCHA0_c51770</name>
</gene>
<evidence type="ECO:0000256" key="4">
    <source>
        <dbReference type="ARBA" id="ARBA00023163"/>
    </source>
</evidence>
<evidence type="ECO:0000256" key="2">
    <source>
        <dbReference type="ARBA" id="ARBA00023015"/>
    </source>
</evidence>
<evidence type="ECO:0000256" key="3">
    <source>
        <dbReference type="ARBA" id="ARBA00023125"/>
    </source>
</evidence>
<dbReference type="Pfam" id="PF03466">
    <property type="entry name" value="LysR_substrate"/>
    <property type="match status" value="1"/>
</dbReference>
<dbReference type="GO" id="GO:0003700">
    <property type="term" value="F:DNA-binding transcription factor activity"/>
    <property type="evidence" value="ECO:0007669"/>
    <property type="project" value="InterPro"/>
</dbReference>
<accession>A0A2C9ETB3</accession>
<sequence>MAGSEINRFAEMETFVAVVECGGLSAAARLRQVTPSSVSKLLARLEARLGVRLLNRSTRQLQLTAEGRGFYENSVRLLADLREVEGEASSARAPVGRVRVNTSASFGLHVLAPLVAEFLQLYPQVSLDLVHSDALVDLLGEQTDVAIRTGPLADSQLIARKLGETRGVVVGSPAYLARCGVPQTPEDLAAHHLLGFDYARAVPGWRLGAAGESQLLQPNGRVQASDGEALRHLALHGAGLAQLAAFTIADDLDSGRLVPVLEAFNQAPLESFYALYVGQGGHVPSRVRVFIDFLAQRVRL</sequence>
<dbReference type="GeneID" id="57478174"/>
<comment type="similarity">
    <text evidence="1">Belongs to the LysR transcriptional regulatory family.</text>
</comment>
<dbReference type="HOGENOM" id="CLU_039613_16_0_6"/>
<dbReference type="SUPFAM" id="SSF46785">
    <property type="entry name" value="Winged helix' DNA-binding domain"/>
    <property type="match status" value="1"/>
</dbReference>
<dbReference type="Gene3D" id="3.40.190.290">
    <property type="match status" value="1"/>
</dbReference>
<dbReference type="Proteomes" id="UP000013940">
    <property type="component" value="Chromosome"/>
</dbReference>
<dbReference type="PANTHER" id="PTHR30537">
    <property type="entry name" value="HTH-TYPE TRANSCRIPTIONAL REGULATOR"/>
    <property type="match status" value="1"/>
</dbReference>
<dbReference type="Pfam" id="PF00126">
    <property type="entry name" value="HTH_1"/>
    <property type="match status" value="1"/>
</dbReference>
<dbReference type="Gene3D" id="1.10.10.10">
    <property type="entry name" value="Winged helix-like DNA-binding domain superfamily/Winged helix DNA-binding domain"/>
    <property type="match status" value="1"/>
</dbReference>
<keyword evidence="2" id="KW-0805">Transcription regulation</keyword>
<dbReference type="InterPro" id="IPR036390">
    <property type="entry name" value="WH_DNA-bd_sf"/>
</dbReference>
<dbReference type="FunFam" id="1.10.10.10:FF:000001">
    <property type="entry name" value="LysR family transcriptional regulator"/>
    <property type="match status" value="1"/>
</dbReference>
<dbReference type="InterPro" id="IPR036388">
    <property type="entry name" value="WH-like_DNA-bd_sf"/>
</dbReference>
<evidence type="ECO:0000313" key="7">
    <source>
        <dbReference type="Proteomes" id="UP000013940"/>
    </source>
</evidence>
<keyword evidence="4" id="KW-0804">Transcription</keyword>
<dbReference type="AlphaFoldDB" id="A0A2C9ETB3"/>
<dbReference type="GO" id="GO:0043565">
    <property type="term" value="F:sequence-specific DNA binding"/>
    <property type="evidence" value="ECO:0007669"/>
    <property type="project" value="TreeGrafter"/>
</dbReference>
<dbReference type="PROSITE" id="PS50931">
    <property type="entry name" value="HTH_LYSR"/>
    <property type="match status" value="1"/>
</dbReference>
<dbReference type="RefSeq" id="WP_015637017.1">
    <property type="nucleotide sequence ID" value="NC_021237.1"/>
</dbReference>
<evidence type="ECO:0000259" key="5">
    <source>
        <dbReference type="PROSITE" id="PS50931"/>
    </source>
</evidence>
<name>A0A2C9ETB3_PSEPH</name>
<dbReference type="KEGG" id="pprc:PFLCHA0_c51770"/>
<dbReference type="InterPro" id="IPR000847">
    <property type="entry name" value="LysR_HTH_N"/>
</dbReference>
<evidence type="ECO:0000256" key="1">
    <source>
        <dbReference type="ARBA" id="ARBA00009437"/>
    </source>
</evidence>
<organism evidence="6 7">
    <name type="scientific">Pseudomonas protegens (strain DSM 19095 / LMG 27888 / CFBP 6595 / CHA0)</name>
    <dbReference type="NCBI Taxonomy" id="1124983"/>
    <lineage>
        <taxon>Bacteria</taxon>
        <taxon>Pseudomonadati</taxon>
        <taxon>Pseudomonadota</taxon>
        <taxon>Gammaproteobacteria</taxon>
        <taxon>Pseudomonadales</taxon>
        <taxon>Pseudomonadaceae</taxon>
        <taxon>Pseudomonas</taxon>
    </lineage>
</organism>
<dbReference type="FunFam" id="3.40.190.290:FF:000001">
    <property type="entry name" value="Transcriptional regulator, LysR family"/>
    <property type="match status" value="1"/>
</dbReference>
<keyword evidence="3" id="KW-0238">DNA-binding</keyword>
<evidence type="ECO:0000313" key="6">
    <source>
        <dbReference type="EMBL" id="AGL86924.1"/>
    </source>
</evidence>
<proteinExistence type="inferred from homology"/>
<reference evidence="7" key="1">
    <citation type="journal article" date="2014" name="Genome Announc.">
        <title>Full-genome sequence of the plant growth-promoting bacterium Pseudomonas protegens CHA0.</title>
        <authorList>
            <person name="Jousset A."/>
            <person name="Schuldes J."/>
            <person name="Keel C."/>
            <person name="Maurhofer M."/>
            <person name="Daniel R."/>
            <person name="Scheu S."/>
            <person name="Thuermer A."/>
        </authorList>
    </citation>
    <scope>NUCLEOTIDE SEQUENCE [LARGE SCALE GENOMIC DNA]</scope>
    <source>
        <strain evidence="7">DSM 19095 / LMG 27888 / CFBP 6595 / CHA0</strain>
    </source>
</reference>
<dbReference type="eggNOG" id="COG0583">
    <property type="taxonomic scope" value="Bacteria"/>
</dbReference>
<dbReference type="InterPro" id="IPR005119">
    <property type="entry name" value="LysR_subst-bd"/>
</dbReference>
<dbReference type="InterPro" id="IPR058163">
    <property type="entry name" value="LysR-type_TF_proteobact-type"/>
</dbReference>
<feature type="domain" description="HTH lysR-type" evidence="5">
    <location>
        <begin position="7"/>
        <end position="64"/>
    </location>
</feature>